<reference evidence="2 3" key="1">
    <citation type="journal article" date="2018" name="Front. Microbiol.">
        <title>Genome-Wide Analysis of Corynespora cassiicola Leaf Fall Disease Putative Effectors.</title>
        <authorList>
            <person name="Lopez D."/>
            <person name="Ribeiro S."/>
            <person name="Label P."/>
            <person name="Fumanal B."/>
            <person name="Venisse J.S."/>
            <person name="Kohler A."/>
            <person name="de Oliveira R.R."/>
            <person name="Labutti K."/>
            <person name="Lipzen A."/>
            <person name="Lail K."/>
            <person name="Bauer D."/>
            <person name="Ohm R.A."/>
            <person name="Barry K.W."/>
            <person name="Spatafora J."/>
            <person name="Grigoriev I.V."/>
            <person name="Martin F.M."/>
            <person name="Pujade-Renaud V."/>
        </authorList>
    </citation>
    <scope>NUCLEOTIDE SEQUENCE [LARGE SCALE GENOMIC DNA]</scope>
    <source>
        <strain evidence="2 3">Philippines</strain>
    </source>
</reference>
<name>A0A2T2NPC9_CORCC</name>
<evidence type="ECO:0000313" key="2">
    <source>
        <dbReference type="EMBL" id="PSN67264.1"/>
    </source>
</evidence>
<keyword evidence="3" id="KW-1185">Reference proteome</keyword>
<keyword evidence="1" id="KW-0732">Signal</keyword>
<protein>
    <submittedName>
        <fullName evidence="2">Uncharacterized protein</fullName>
    </submittedName>
</protein>
<dbReference type="Proteomes" id="UP000240883">
    <property type="component" value="Unassembled WGS sequence"/>
</dbReference>
<organism evidence="2 3">
    <name type="scientific">Corynespora cassiicola Philippines</name>
    <dbReference type="NCBI Taxonomy" id="1448308"/>
    <lineage>
        <taxon>Eukaryota</taxon>
        <taxon>Fungi</taxon>
        <taxon>Dikarya</taxon>
        <taxon>Ascomycota</taxon>
        <taxon>Pezizomycotina</taxon>
        <taxon>Dothideomycetes</taxon>
        <taxon>Pleosporomycetidae</taxon>
        <taxon>Pleosporales</taxon>
        <taxon>Corynesporascaceae</taxon>
        <taxon>Corynespora</taxon>
    </lineage>
</organism>
<proteinExistence type="predicted"/>
<dbReference type="AlphaFoldDB" id="A0A2T2NPC9"/>
<evidence type="ECO:0000256" key="1">
    <source>
        <dbReference type="SAM" id="SignalP"/>
    </source>
</evidence>
<sequence length="191" mass="20729">MAFLVSGCLAVFFLILPVHAGELDRVVVLSLNNTVHACSPVRHSGWPSLTLFPPTRLSTPSPARIRISKSSHTPYSQIVPALPKKRGPTAERAGGVESGGRALPYMWAIPALSMTTLHVLFSGGRGVFAFQDGDTALMGMRCSSPLGCTAICHGHAGGIWYGVVLEMWVWRRSDDDGIARRFVTGMEPEWR</sequence>
<accession>A0A2T2NPC9</accession>
<evidence type="ECO:0000313" key="3">
    <source>
        <dbReference type="Proteomes" id="UP000240883"/>
    </source>
</evidence>
<feature type="signal peptide" evidence="1">
    <location>
        <begin position="1"/>
        <end position="20"/>
    </location>
</feature>
<feature type="chain" id="PRO_5015724047" evidence="1">
    <location>
        <begin position="21"/>
        <end position="191"/>
    </location>
</feature>
<dbReference type="EMBL" id="KZ678135">
    <property type="protein sequence ID" value="PSN67264.1"/>
    <property type="molecule type" value="Genomic_DNA"/>
</dbReference>
<gene>
    <name evidence="2" type="ORF">BS50DRAFT_387521</name>
</gene>